<dbReference type="Gene3D" id="3.20.20.80">
    <property type="entry name" value="Glycosidases"/>
    <property type="match status" value="1"/>
</dbReference>
<evidence type="ECO:0000256" key="1">
    <source>
        <dbReference type="ARBA" id="ARBA00004196"/>
    </source>
</evidence>
<dbReference type="GO" id="GO:0009277">
    <property type="term" value="C:fungal-type cell wall"/>
    <property type="evidence" value="ECO:0007669"/>
    <property type="project" value="TreeGrafter"/>
</dbReference>
<comment type="subcellular location">
    <subcellularLocation>
        <location evidence="1">Cell envelope</location>
    </subcellularLocation>
</comment>
<dbReference type="InterPro" id="IPR017853">
    <property type="entry name" value="GH"/>
</dbReference>
<keyword evidence="5" id="KW-0732">Signal</keyword>
<dbReference type="OrthoDB" id="941679at2759"/>
<evidence type="ECO:0000256" key="5">
    <source>
        <dbReference type="SAM" id="SignalP"/>
    </source>
</evidence>
<dbReference type="InterPro" id="IPR050732">
    <property type="entry name" value="Beta-glucan_modifiers"/>
</dbReference>
<evidence type="ECO:0000256" key="2">
    <source>
        <dbReference type="ARBA" id="ARBA00008773"/>
    </source>
</evidence>
<sequence length="421" mass="42965">MKAAVASLSLLALLGAASAGPSKRRHAHLHERDAVTASADMITIVDPAVAAPTQASRVLVYINKDGQPCSTVTKLVALVPPPTQAAVAVGATVTVIGAPAIYASVQVVGPVGAVPTPAAGAQQAAPPSSGSGAGASGGASPAPAPAPAVPSNSTFGNLHGVAYSPYNGDGTCKSAAQVLSDFQSFAGVYSTIRLYGVDCNQVANCVAAAKAVGVKLFLGIFHLTDLASQVSTITSGVSSDWSCVDTVSVGNELINSGQASVEQVLAAIETVRGQLRAVGYTGPVVTVDTFMAALSHPSLCDKSDYCALNMHPFFDGTITAAQAGDFITRQIANVRSKLTDQSKRIVITETGWPWQGSSNRVAVPSLANQKIALDCITGAFAANPADLILFTAYNDPWKKVEQATFNAEPYWGINGANAPSS</sequence>
<comment type="caution">
    <text evidence="6">The sequence shown here is derived from an EMBL/GenBank/DDBJ whole genome shotgun (WGS) entry which is preliminary data.</text>
</comment>
<reference evidence="6 7" key="1">
    <citation type="submission" date="2019-06" db="EMBL/GenBank/DDBJ databases">
        <title>Draft genome sequence of the filamentous fungus Phialemoniopsis curvata isolated from diesel fuel.</title>
        <authorList>
            <person name="Varaljay V.A."/>
            <person name="Lyon W.J."/>
            <person name="Crouch A.L."/>
            <person name="Drake C.E."/>
            <person name="Hollomon J.M."/>
            <person name="Nadeau L.J."/>
            <person name="Nunn H.S."/>
            <person name="Stevenson B.S."/>
            <person name="Bojanowski C.L."/>
            <person name="Crookes-Goodson W.J."/>
        </authorList>
    </citation>
    <scope>NUCLEOTIDE SEQUENCE [LARGE SCALE GENOMIC DNA]</scope>
    <source>
        <strain evidence="6 7">D216</strain>
    </source>
</reference>
<feature type="compositionally biased region" description="Low complexity" evidence="4">
    <location>
        <begin position="117"/>
        <end position="130"/>
    </location>
</feature>
<dbReference type="EMBL" id="SKBQ01000011">
    <property type="protein sequence ID" value="TPX18132.1"/>
    <property type="molecule type" value="Genomic_DNA"/>
</dbReference>
<dbReference type="AlphaFoldDB" id="A0A507B745"/>
<name>A0A507B745_9PEZI</name>
<evidence type="ECO:0000313" key="7">
    <source>
        <dbReference type="Proteomes" id="UP000319257"/>
    </source>
</evidence>
<dbReference type="PANTHER" id="PTHR16631">
    <property type="entry name" value="GLUCAN 1,3-BETA-GLUCOSIDASE"/>
    <property type="match status" value="1"/>
</dbReference>
<accession>A0A507B745</accession>
<keyword evidence="7" id="KW-1185">Reference proteome</keyword>
<dbReference type="STRING" id="1093900.A0A507B745"/>
<organism evidence="6 7">
    <name type="scientific">Thyridium curvatum</name>
    <dbReference type="NCBI Taxonomy" id="1093900"/>
    <lineage>
        <taxon>Eukaryota</taxon>
        <taxon>Fungi</taxon>
        <taxon>Dikarya</taxon>
        <taxon>Ascomycota</taxon>
        <taxon>Pezizomycotina</taxon>
        <taxon>Sordariomycetes</taxon>
        <taxon>Sordariomycetidae</taxon>
        <taxon>Thyridiales</taxon>
        <taxon>Thyridiaceae</taxon>
        <taxon>Thyridium</taxon>
    </lineage>
</organism>
<dbReference type="GO" id="GO:0005576">
    <property type="term" value="C:extracellular region"/>
    <property type="evidence" value="ECO:0007669"/>
    <property type="project" value="TreeGrafter"/>
</dbReference>
<feature type="chain" id="PRO_5021468373" evidence="5">
    <location>
        <begin position="20"/>
        <end position="421"/>
    </location>
</feature>
<keyword evidence="3" id="KW-0378">Hydrolase</keyword>
<dbReference type="RefSeq" id="XP_030999843.1">
    <property type="nucleotide sequence ID" value="XM_031136853.1"/>
</dbReference>
<feature type="signal peptide" evidence="5">
    <location>
        <begin position="1"/>
        <end position="19"/>
    </location>
</feature>
<dbReference type="GO" id="GO:0009986">
    <property type="term" value="C:cell surface"/>
    <property type="evidence" value="ECO:0007669"/>
    <property type="project" value="TreeGrafter"/>
</dbReference>
<proteinExistence type="inferred from homology"/>
<dbReference type="SUPFAM" id="SSF51445">
    <property type="entry name" value="(Trans)glycosidases"/>
    <property type="match status" value="1"/>
</dbReference>
<protein>
    <submittedName>
        <fullName evidence="6">Uncharacterized protein</fullName>
    </submittedName>
</protein>
<evidence type="ECO:0000256" key="3">
    <source>
        <dbReference type="ARBA" id="ARBA00022801"/>
    </source>
</evidence>
<evidence type="ECO:0000313" key="6">
    <source>
        <dbReference type="EMBL" id="TPX18132.1"/>
    </source>
</evidence>
<evidence type="ECO:0000256" key="4">
    <source>
        <dbReference type="SAM" id="MobiDB-lite"/>
    </source>
</evidence>
<dbReference type="PANTHER" id="PTHR16631:SF14">
    <property type="entry name" value="FAMILY 17 GLUCOSIDASE SCW10-RELATED"/>
    <property type="match status" value="1"/>
</dbReference>
<dbReference type="GO" id="GO:0071555">
    <property type="term" value="P:cell wall organization"/>
    <property type="evidence" value="ECO:0007669"/>
    <property type="project" value="TreeGrafter"/>
</dbReference>
<feature type="region of interest" description="Disordered" evidence="4">
    <location>
        <begin position="117"/>
        <end position="148"/>
    </location>
</feature>
<dbReference type="InParanoid" id="A0A507B745"/>
<dbReference type="Proteomes" id="UP000319257">
    <property type="component" value="Unassembled WGS sequence"/>
</dbReference>
<dbReference type="GeneID" id="41970088"/>
<dbReference type="FunCoup" id="A0A507B745">
    <property type="interactions" value="108"/>
</dbReference>
<gene>
    <name evidence="6" type="ORF">E0L32_002641</name>
</gene>
<comment type="similarity">
    <text evidence="2">Belongs to the glycosyl hydrolase 17 family.</text>
</comment>
<dbReference type="GO" id="GO:0042973">
    <property type="term" value="F:glucan endo-1,3-beta-D-glucosidase activity"/>
    <property type="evidence" value="ECO:0007669"/>
    <property type="project" value="TreeGrafter"/>
</dbReference>